<sequence>MRIRALTLAAAIGLPTTLAAQTTVGTMSGTLEGPPAAYSILDGEDIATGWREVEDGVEVTLEAYPAETPVSDDQRLTVTFTADPGTRSPDLISGQIELMRDGEALTATDDAINLSVDSFEIQGDSLLIDGNMRATLAEGEEDVSVVSSEGITLSVDLQATVIRAEGD</sequence>
<dbReference type="OrthoDB" id="7867205at2"/>
<protein>
    <submittedName>
        <fullName evidence="2">Uncharacterized protein</fullName>
    </submittedName>
</protein>
<feature type="chain" id="PRO_5015352668" evidence="1">
    <location>
        <begin position="21"/>
        <end position="167"/>
    </location>
</feature>
<dbReference type="RefSeq" id="WP_108893176.1">
    <property type="nucleotide sequence ID" value="NZ_ONZF01000002.1"/>
</dbReference>
<accession>A0A2R8BT79</accession>
<proteinExistence type="predicted"/>
<dbReference type="Proteomes" id="UP000244912">
    <property type="component" value="Unassembled WGS sequence"/>
</dbReference>
<keyword evidence="3" id="KW-1185">Reference proteome</keyword>
<evidence type="ECO:0000313" key="2">
    <source>
        <dbReference type="EMBL" id="SPJ23328.1"/>
    </source>
</evidence>
<dbReference type="AlphaFoldDB" id="A0A2R8BT79"/>
<gene>
    <name evidence="2" type="ORF">PAA8504_01138</name>
</gene>
<feature type="signal peptide" evidence="1">
    <location>
        <begin position="1"/>
        <end position="20"/>
    </location>
</feature>
<evidence type="ECO:0000256" key="1">
    <source>
        <dbReference type="SAM" id="SignalP"/>
    </source>
</evidence>
<name>A0A2R8BT79_9RHOB</name>
<organism evidence="2 3">
    <name type="scientific">Palleronia abyssalis</name>
    <dbReference type="NCBI Taxonomy" id="1501240"/>
    <lineage>
        <taxon>Bacteria</taxon>
        <taxon>Pseudomonadati</taxon>
        <taxon>Pseudomonadota</taxon>
        <taxon>Alphaproteobacteria</taxon>
        <taxon>Rhodobacterales</taxon>
        <taxon>Roseobacteraceae</taxon>
        <taxon>Palleronia</taxon>
    </lineage>
</organism>
<keyword evidence="1" id="KW-0732">Signal</keyword>
<reference evidence="2 3" key="1">
    <citation type="submission" date="2018-03" db="EMBL/GenBank/DDBJ databases">
        <authorList>
            <person name="Keele B.F."/>
        </authorList>
    </citation>
    <scope>NUCLEOTIDE SEQUENCE [LARGE SCALE GENOMIC DNA]</scope>
    <source>
        <strain evidence="2 3">CECT 8504</strain>
    </source>
</reference>
<evidence type="ECO:0000313" key="3">
    <source>
        <dbReference type="Proteomes" id="UP000244912"/>
    </source>
</evidence>
<dbReference type="EMBL" id="ONZF01000002">
    <property type="protein sequence ID" value="SPJ23328.1"/>
    <property type="molecule type" value="Genomic_DNA"/>
</dbReference>